<dbReference type="AlphaFoldDB" id="A0A8H2ZG42"/>
<comment type="caution">
    <text evidence="1">The sequence shown here is derived from an EMBL/GenBank/DDBJ whole genome shotgun (WGS) entry which is preliminary data.</text>
</comment>
<proteinExistence type="inferred from homology"/>
<dbReference type="UniPathway" id="UPA00078"/>
<dbReference type="GO" id="GO:0000287">
    <property type="term" value="F:magnesium ion binding"/>
    <property type="evidence" value="ECO:0007669"/>
    <property type="project" value="InterPro"/>
</dbReference>
<dbReference type="OrthoDB" id="425114at2759"/>
<dbReference type="GO" id="GO:0005524">
    <property type="term" value="F:ATP binding"/>
    <property type="evidence" value="ECO:0007669"/>
    <property type="project" value="InterPro"/>
</dbReference>
<dbReference type="GeneID" id="64857153"/>
<dbReference type="GO" id="GO:0009102">
    <property type="term" value="P:biotin biosynthetic process"/>
    <property type="evidence" value="ECO:0007669"/>
    <property type="project" value="UniProtKB-UniPathway"/>
</dbReference>
<gene>
    <name evidence="1" type="ORF">KABA2_03S14102</name>
</gene>
<dbReference type="PANTHER" id="PTHR43210">
    <property type="entry name" value="DETHIOBIOTIN SYNTHETASE"/>
    <property type="match status" value="1"/>
</dbReference>
<evidence type="ECO:0000313" key="1">
    <source>
        <dbReference type="EMBL" id="CAB4254169.1"/>
    </source>
</evidence>
<accession>A0A8H2ZG42</accession>
<sequence length="230" mass="25329">MPSTQPIIFVTGTDTDVGKTFVSGLLVQKWHANYWKPIQTGLESDKGDSWTVSRFCSTHKTSSWNPTIFKPTVELNKPLCPLDAVKCDANSKQISLKDFILPDDTAAAPLVIEGAGGIFVPLNDKLEITSDLIERIKEQTNRTVYIVVVARSGLGTLNHTLLTYGHLQTRGLKQNVLGCILNGQQDPLNKQTLELFGVTVMAEIPILDTESQLSSTLDRIPPLERIVDES</sequence>
<dbReference type="RefSeq" id="XP_041406013.1">
    <property type="nucleotide sequence ID" value="XM_041550079.1"/>
</dbReference>
<name>A0A8H2ZG42_9SACH</name>
<dbReference type="InterPro" id="IPR027417">
    <property type="entry name" value="P-loop_NTPase"/>
</dbReference>
<dbReference type="HAMAP" id="MF_00336">
    <property type="entry name" value="BioD"/>
    <property type="match status" value="1"/>
</dbReference>
<dbReference type="Proteomes" id="UP000644660">
    <property type="component" value="Unassembled WGS sequence"/>
</dbReference>
<dbReference type="SUPFAM" id="SSF52540">
    <property type="entry name" value="P-loop containing nucleoside triphosphate hydrolases"/>
    <property type="match status" value="1"/>
</dbReference>
<protein>
    <submittedName>
        <fullName evidence="1">Similar to Saccharomyces cerevisiae YNR057C BIO4 Dethiobiotin synthetase, catalyzes the third step in the biotin biosynthesis pathway</fullName>
    </submittedName>
</protein>
<dbReference type="Gene3D" id="3.40.50.300">
    <property type="entry name" value="P-loop containing nucleotide triphosphate hydrolases"/>
    <property type="match status" value="1"/>
</dbReference>
<dbReference type="NCBIfam" id="TIGR00347">
    <property type="entry name" value="bioD"/>
    <property type="match status" value="1"/>
</dbReference>
<reference evidence="1 2" key="1">
    <citation type="submission" date="2020-05" db="EMBL/GenBank/DDBJ databases">
        <authorList>
            <person name="Casaregola S."/>
            <person name="Devillers H."/>
            <person name="Grondin C."/>
        </authorList>
    </citation>
    <scope>NUCLEOTIDE SEQUENCE [LARGE SCALE GENOMIC DNA]</scope>
    <source>
        <strain evidence="1 2">CLIB 1767</strain>
    </source>
</reference>
<dbReference type="Pfam" id="PF13500">
    <property type="entry name" value="AAA_26"/>
    <property type="match status" value="1"/>
</dbReference>
<dbReference type="PIRSF" id="PIRSF006755">
    <property type="entry name" value="DTB_synth"/>
    <property type="match status" value="1"/>
</dbReference>
<dbReference type="GO" id="GO:0004141">
    <property type="term" value="F:dethiobiotin synthase activity"/>
    <property type="evidence" value="ECO:0007669"/>
    <property type="project" value="InterPro"/>
</dbReference>
<dbReference type="InterPro" id="IPR004472">
    <property type="entry name" value="DTB_synth_BioD"/>
</dbReference>
<dbReference type="CDD" id="cd03109">
    <property type="entry name" value="DTBS"/>
    <property type="match status" value="1"/>
</dbReference>
<dbReference type="EMBL" id="CAEFZW010000003">
    <property type="protein sequence ID" value="CAB4254169.1"/>
    <property type="molecule type" value="Genomic_DNA"/>
</dbReference>
<evidence type="ECO:0000313" key="2">
    <source>
        <dbReference type="Proteomes" id="UP000644660"/>
    </source>
</evidence>
<dbReference type="PANTHER" id="PTHR43210:SF5">
    <property type="entry name" value="DETHIOBIOTIN SYNTHETASE"/>
    <property type="match status" value="1"/>
</dbReference>
<organism evidence="1 2">
    <name type="scientific">Maudiozyma barnettii</name>
    <dbReference type="NCBI Taxonomy" id="61262"/>
    <lineage>
        <taxon>Eukaryota</taxon>
        <taxon>Fungi</taxon>
        <taxon>Dikarya</taxon>
        <taxon>Ascomycota</taxon>
        <taxon>Saccharomycotina</taxon>
        <taxon>Saccharomycetes</taxon>
        <taxon>Saccharomycetales</taxon>
        <taxon>Saccharomycetaceae</taxon>
        <taxon>Maudiozyma</taxon>
    </lineage>
</organism>
<keyword evidence="2" id="KW-1185">Reference proteome</keyword>